<dbReference type="SUPFAM" id="SSF55120">
    <property type="entry name" value="Pseudouridine synthase"/>
    <property type="match status" value="1"/>
</dbReference>
<dbReference type="RefSeq" id="WP_114280294.1">
    <property type="nucleotide sequence ID" value="NZ_QPJY01000007.1"/>
</dbReference>
<protein>
    <recommendedName>
        <fullName evidence="5">tRNA pseudouridine synthase B</fullName>
        <ecNumber evidence="5">5.4.99.25</ecNumber>
    </recommendedName>
    <alternativeName>
        <fullName evidence="5">tRNA pseudouridine(55) synthase</fullName>
        <shortName evidence="5">Psi55 synthase</shortName>
    </alternativeName>
    <alternativeName>
        <fullName evidence="5">tRNA pseudouridylate synthase</fullName>
    </alternativeName>
    <alternativeName>
        <fullName evidence="5">tRNA-uridine isomerase</fullName>
    </alternativeName>
</protein>
<gene>
    <name evidence="5" type="primary">truB</name>
    <name evidence="9" type="ORF">DFQ59_107102</name>
</gene>
<feature type="domain" description="Pseudouridine synthase II N-terminal" evidence="6">
    <location>
        <begin position="33"/>
        <end position="181"/>
    </location>
</feature>
<evidence type="ECO:0000259" key="6">
    <source>
        <dbReference type="Pfam" id="PF01509"/>
    </source>
</evidence>
<dbReference type="SUPFAM" id="SSF88697">
    <property type="entry name" value="PUA domain-like"/>
    <property type="match status" value="1"/>
</dbReference>
<dbReference type="InterPro" id="IPR014780">
    <property type="entry name" value="tRNA_psdUridine_synth_TruB"/>
</dbReference>
<dbReference type="Gene3D" id="3.30.2350.10">
    <property type="entry name" value="Pseudouridine synthase"/>
    <property type="match status" value="1"/>
</dbReference>
<comment type="caution">
    <text evidence="9">The sequence shown here is derived from an EMBL/GenBank/DDBJ whole genome shotgun (WGS) entry which is preliminary data.</text>
</comment>
<dbReference type="PANTHER" id="PTHR13767:SF2">
    <property type="entry name" value="PSEUDOURIDYLATE SYNTHASE TRUB1"/>
    <property type="match status" value="1"/>
</dbReference>
<comment type="similarity">
    <text evidence="2 5">Belongs to the pseudouridine synthase TruB family. Type 1 subfamily.</text>
</comment>
<name>A0A369C6G0_9GAMM</name>
<dbReference type="AlphaFoldDB" id="A0A369C6G0"/>
<dbReference type="OrthoDB" id="9802309at2"/>
<dbReference type="InterPro" id="IPR015240">
    <property type="entry name" value="tRNA_sdUridine_synth_fam1_C"/>
</dbReference>
<dbReference type="GO" id="GO:0160148">
    <property type="term" value="F:tRNA pseudouridine(55) synthase activity"/>
    <property type="evidence" value="ECO:0007669"/>
    <property type="project" value="UniProtKB-EC"/>
</dbReference>
<keyword evidence="3 5" id="KW-0819">tRNA processing</keyword>
<evidence type="ECO:0000256" key="3">
    <source>
        <dbReference type="ARBA" id="ARBA00022694"/>
    </source>
</evidence>
<dbReference type="InterPro" id="IPR032819">
    <property type="entry name" value="TruB_C"/>
</dbReference>
<dbReference type="CDD" id="cd21152">
    <property type="entry name" value="PUA_TruB_bacterial"/>
    <property type="match status" value="1"/>
</dbReference>
<sequence>MSRRHKRGRDVNGILLLDKSTGMTSNAALQEVKRLYGARKAGHTGSLDPLASGLLPVCFGEATKFSRFLLEADKYYRVTGKLGVRTASGDAEGEVVETRPVPELAETALREVLERFTGSIEQVPSMYSAIKHQGQPLYKLAHKGLEVERQPRSVIIHELELLRFEGDELELEIRCTKGTYVRTLVEDIGEALGCGAHVIVLRRLGAGPYEGQPMYTLEQLREMALDGGTEALDGLLLPLESSTSHWPEVRLSEAAAFYLRQGQPVIVPRAPTHGWVRLYGADSGFLGVGEILDDGRVAPRRLIQEG</sequence>
<feature type="active site" description="Nucleophile" evidence="5">
    <location>
        <position position="48"/>
    </location>
</feature>
<dbReference type="HAMAP" id="MF_01080">
    <property type="entry name" value="TruB_bact"/>
    <property type="match status" value="1"/>
</dbReference>
<evidence type="ECO:0000256" key="1">
    <source>
        <dbReference type="ARBA" id="ARBA00000385"/>
    </source>
</evidence>
<comment type="catalytic activity">
    <reaction evidence="1 5">
        <text>uridine(55) in tRNA = pseudouridine(55) in tRNA</text>
        <dbReference type="Rhea" id="RHEA:42532"/>
        <dbReference type="Rhea" id="RHEA-COMP:10101"/>
        <dbReference type="Rhea" id="RHEA-COMP:10102"/>
        <dbReference type="ChEBI" id="CHEBI:65314"/>
        <dbReference type="ChEBI" id="CHEBI:65315"/>
        <dbReference type="EC" id="5.4.99.25"/>
    </reaction>
</comment>
<accession>A0A369C6G0</accession>
<dbReference type="EMBL" id="QPJY01000007">
    <property type="protein sequence ID" value="RCX28356.1"/>
    <property type="molecule type" value="Genomic_DNA"/>
</dbReference>
<organism evidence="9 10">
    <name type="scientific">Thioalbus denitrificans</name>
    <dbReference type="NCBI Taxonomy" id="547122"/>
    <lineage>
        <taxon>Bacteria</taxon>
        <taxon>Pseudomonadati</taxon>
        <taxon>Pseudomonadota</taxon>
        <taxon>Gammaproteobacteria</taxon>
        <taxon>Chromatiales</taxon>
        <taxon>Ectothiorhodospiraceae</taxon>
        <taxon>Thioalbus</taxon>
    </lineage>
</organism>
<dbReference type="PANTHER" id="PTHR13767">
    <property type="entry name" value="TRNA-PSEUDOURIDINE SYNTHASE"/>
    <property type="match status" value="1"/>
</dbReference>
<evidence type="ECO:0000256" key="2">
    <source>
        <dbReference type="ARBA" id="ARBA00005642"/>
    </source>
</evidence>
<dbReference type="InterPro" id="IPR020103">
    <property type="entry name" value="PsdUridine_synth_cat_dom_sf"/>
</dbReference>
<evidence type="ECO:0000259" key="8">
    <source>
        <dbReference type="Pfam" id="PF16198"/>
    </source>
</evidence>
<dbReference type="Gene3D" id="2.30.130.10">
    <property type="entry name" value="PUA domain"/>
    <property type="match status" value="1"/>
</dbReference>
<dbReference type="Proteomes" id="UP000252707">
    <property type="component" value="Unassembled WGS sequence"/>
</dbReference>
<dbReference type="GO" id="GO:0031119">
    <property type="term" value="P:tRNA pseudouridine synthesis"/>
    <property type="evidence" value="ECO:0007669"/>
    <property type="project" value="UniProtKB-UniRule"/>
</dbReference>
<dbReference type="Pfam" id="PF01509">
    <property type="entry name" value="TruB_N"/>
    <property type="match status" value="1"/>
</dbReference>
<dbReference type="Pfam" id="PF16198">
    <property type="entry name" value="TruB_C_2"/>
    <property type="match status" value="1"/>
</dbReference>
<feature type="domain" description="tRNA pseudouridylate synthase B C-terminal" evidence="8">
    <location>
        <begin position="182"/>
        <end position="241"/>
    </location>
</feature>
<dbReference type="EC" id="5.4.99.25" evidence="5"/>
<dbReference type="InterPro" id="IPR002501">
    <property type="entry name" value="PsdUridine_synth_N"/>
</dbReference>
<keyword evidence="10" id="KW-1185">Reference proteome</keyword>
<dbReference type="InterPro" id="IPR036974">
    <property type="entry name" value="PUA_sf"/>
</dbReference>
<evidence type="ECO:0000259" key="7">
    <source>
        <dbReference type="Pfam" id="PF09157"/>
    </source>
</evidence>
<dbReference type="InterPro" id="IPR015947">
    <property type="entry name" value="PUA-like_sf"/>
</dbReference>
<dbReference type="CDD" id="cd02573">
    <property type="entry name" value="PseudoU_synth_EcTruB"/>
    <property type="match status" value="1"/>
</dbReference>
<evidence type="ECO:0000256" key="5">
    <source>
        <dbReference type="HAMAP-Rule" id="MF_01080"/>
    </source>
</evidence>
<dbReference type="Pfam" id="PF09157">
    <property type="entry name" value="TruB-C_2"/>
    <property type="match status" value="1"/>
</dbReference>
<evidence type="ECO:0000313" key="9">
    <source>
        <dbReference type="EMBL" id="RCX28356.1"/>
    </source>
</evidence>
<dbReference type="NCBIfam" id="TIGR00431">
    <property type="entry name" value="TruB"/>
    <property type="match status" value="1"/>
</dbReference>
<comment type="function">
    <text evidence="5">Responsible for synthesis of pseudouridine from uracil-55 in the psi GC loop of transfer RNAs.</text>
</comment>
<reference evidence="9 10" key="1">
    <citation type="submission" date="2018-07" db="EMBL/GenBank/DDBJ databases">
        <title>Genomic Encyclopedia of Type Strains, Phase IV (KMG-IV): sequencing the most valuable type-strain genomes for metagenomic binning, comparative biology and taxonomic classification.</title>
        <authorList>
            <person name="Goeker M."/>
        </authorList>
    </citation>
    <scope>NUCLEOTIDE SEQUENCE [LARGE SCALE GENOMIC DNA]</scope>
    <source>
        <strain evidence="9 10">DSM 26407</strain>
    </source>
</reference>
<feature type="domain" description="tRNA pseudouridine synthase II TruB subfamily 1 C-terminal" evidence="7">
    <location>
        <begin position="247"/>
        <end position="303"/>
    </location>
</feature>
<evidence type="ECO:0000313" key="10">
    <source>
        <dbReference type="Proteomes" id="UP000252707"/>
    </source>
</evidence>
<dbReference type="FunFam" id="2.30.130.10:FF:000012">
    <property type="entry name" value="tRNA pseudouridine synthase B"/>
    <property type="match status" value="1"/>
</dbReference>
<proteinExistence type="inferred from homology"/>
<dbReference type="GO" id="GO:0003723">
    <property type="term" value="F:RNA binding"/>
    <property type="evidence" value="ECO:0007669"/>
    <property type="project" value="InterPro"/>
</dbReference>
<evidence type="ECO:0000256" key="4">
    <source>
        <dbReference type="ARBA" id="ARBA00023235"/>
    </source>
</evidence>
<keyword evidence="4 5" id="KW-0413">Isomerase</keyword>
<dbReference type="GO" id="GO:1990481">
    <property type="term" value="P:mRNA pseudouridine synthesis"/>
    <property type="evidence" value="ECO:0007669"/>
    <property type="project" value="TreeGrafter"/>
</dbReference>